<dbReference type="Pfam" id="PF12716">
    <property type="entry name" value="Apq12"/>
    <property type="match status" value="1"/>
</dbReference>
<dbReference type="AlphaFoldDB" id="A0AAN6N273"/>
<keyword evidence="1" id="KW-0812">Transmembrane</keyword>
<name>A0AAN6N273_9PEZI</name>
<protein>
    <submittedName>
        <fullName evidence="2">Uncharacterized protein</fullName>
    </submittedName>
</protein>
<feature type="transmembrane region" description="Helical" evidence="1">
    <location>
        <begin position="100"/>
        <end position="122"/>
    </location>
</feature>
<proteinExistence type="predicted"/>
<accession>A0AAN6N273</accession>
<evidence type="ECO:0000313" key="3">
    <source>
        <dbReference type="Proteomes" id="UP001303473"/>
    </source>
</evidence>
<evidence type="ECO:0000313" key="2">
    <source>
        <dbReference type="EMBL" id="KAK3936087.1"/>
    </source>
</evidence>
<keyword evidence="1" id="KW-1133">Transmembrane helix</keyword>
<keyword evidence="1" id="KW-0472">Membrane</keyword>
<keyword evidence="3" id="KW-1185">Reference proteome</keyword>
<organism evidence="2 3">
    <name type="scientific">Diplogelasinospora grovesii</name>
    <dbReference type="NCBI Taxonomy" id="303347"/>
    <lineage>
        <taxon>Eukaryota</taxon>
        <taxon>Fungi</taxon>
        <taxon>Dikarya</taxon>
        <taxon>Ascomycota</taxon>
        <taxon>Pezizomycotina</taxon>
        <taxon>Sordariomycetes</taxon>
        <taxon>Sordariomycetidae</taxon>
        <taxon>Sordariales</taxon>
        <taxon>Diplogelasinosporaceae</taxon>
        <taxon>Diplogelasinospora</taxon>
    </lineage>
</organism>
<dbReference type="Proteomes" id="UP001303473">
    <property type="component" value="Unassembled WGS sequence"/>
</dbReference>
<dbReference type="InterPro" id="IPR024316">
    <property type="entry name" value="APQ12"/>
</dbReference>
<sequence length="178" mass="20545">MDMPVDWLFAMLKGVLPETSVEFLNQHILHPQAPFQILKRTLMDYAQRFVEIMWPILAPLVDRLVQALHSSPDLVVLGFFLLVVVVIVQVMSWVQRMMMFWTRVAMRIVFWAGVAAVVAILWQRGLEASMRDAAIVASKVAGYMASVKEIFWEQYQMYEAQERARRRSTRGGKANGWT</sequence>
<reference evidence="3" key="1">
    <citation type="journal article" date="2023" name="Mol. Phylogenet. Evol.">
        <title>Genome-scale phylogeny and comparative genomics of the fungal order Sordariales.</title>
        <authorList>
            <person name="Hensen N."/>
            <person name="Bonometti L."/>
            <person name="Westerberg I."/>
            <person name="Brannstrom I.O."/>
            <person name="Guillou S."/>
            <person name="Cros-Aarteil S."/>
            <person name="Calhoun S."/>
            <person name="Haridas S."/>
            <person name="Kuo A."/>
            <person name="Mondo S."/>
            <person name="Pangilinan J."/>
            <person name="Riley R."/>
            <person name="LaButti K."/>
            <person name="Andreopoulos B."/>
            <person name="Lipzen A."/>
            <person name="Chen C."/>
            <person name="Yan M."/>
            <person name="Daum C."/>
            <person name="Ng V."/>
            <person name="Clum A."/>
            <person name="Steindorff A."/>
            <person name="Ohm R.A."/>
            <person name="Martin F."/>
            <person name="Silar P."/>
            <person name="Natvig D.O."/>
            <person name="Lalanne C."/>
            <person name="Gautier V."/>
            <person name="Ament-Velasquez S.L."/>
            <person name="Kruys A."/>
            <person name="Hutchinson M.I."/>
            <person name="Powell A.J."/>
            <person name="Barry K."/>
            <person name="Miller A.N."/>
            <person name="Grigoriev I.V."/>
            <person name="Debuchy R."/>
            <person name="Gladieux P."/>
            <person name="Hiltunen Thoren M."/>
            <person name="Johannesson H."/>
        </authorList>
    </citation>
    <scope>NUCLEOTIDE SEQUENCE [LARGE SCALE GENOMIC DNA]</scope>
    <source>
        <strain evidence="3">CBS 340.73</strain>
    </source>
</reference>
<comment type="caution">
    <text evidence="2">The sequence shown here is derived from an EMBL/GenBank/DDBJ whole genome shotgun (WGS) entry which is preliminary data.</text>
</comment>
<gene>
    <name evidence="2" type="ORF">QBC46DRAFT_396017</name>
</gene>
<feature type="transmembrane region" description="Helical" evidence="1">
    <location>
        <begin position="74"/>
        <end position="94"/>
    </location>
</feature>
<evidence type="ECO:0000256" key="1">
    <source>
        <dbReference type="SAM" id="Phobius"/>
    </source>
</evidence>
<dbReference type="EMBL" id="MU853895">
    <property type="protein sequence ID" value="KAK3936087.1"/>
    <property type="molecule type" value="Genomic_DNA"/>
</dbReference>